<reference evidence="1 2" key="1">
    <citation type="submission" date="2021-06" db="EMBL/GenBank/DDBJ databases">
        <authorList>
            <person name="Criscuolo A."/>
        </authorList>
    </citation>
    <scope>NUCLEOTIDE SEQUENCE [LARGE SCALE GENOMIC DNA]</scope>
    <source>
        <strain evidence="2">CIP 111802</strain>
    </source>
</reference>
<gene>
    <name evidence="1" type="ORF">PAECIP111802_03101</name>
</gene>
<sequence length="40" mass="4832">MESHAGMHQGTDMTFLAFVYRRDNSHCFRCRICVFMEFKK</sequence>
<proteinExistence type="predicted"/>
<keyword evidence="2" id="KW-1185">Reference proteome</keyword>
<organism evidence="1 2">
    <name type="scientific">Paenibacillus allorhizosphaerae</name>
    <dbReference type="NCBI Taxonomy" id="2849866"/>
    <lineage>
        <taxon>Bacteria</taxon>
        <taxon>Bacillati</taxon>
        <taxon>Bacillota</taxon>
        <taxon>Bacilli</taxon>
        <taxon>Bacillales</taxon>
        <taxon>Paenibacillaceae</taxon>
        <taxon>Paenibacillus</taxon>
    </lineage>
</organism>
<comment type="caution">
    <text evidence="1">The sequence shown here is derived from an EMBL/GenBank/DDBJ whole genome shotgun (WGS) entry which is preliminary data.</text>
</comment>
<evidence type="ECO:0000313" key="2">
    <source>
        <dbReference type="Proteomes" id="UP000730618"/>
    </source>
</evidence>
<protein>
    <submittedName>
        <fullName evidence="1">Uncharacterized protein</fullName>
    </submittedName>
</protein>
<dbReference type="EMBL" id="CAJVCE010000008">
    <property type="protein sequence ID" value="CAG7643880.1"/>
    <property type="molecule type" value="Genomic_DNA"/>
</dbReference>
<accession>A0ABM8VIA9</accession>
<dbReference type="Proteomes" id="UP000730618">
    <property type="component" value="Unassembled WGS sequence"/>
</dbReference>
<name>A0ABM8VIA9_9BACL</name>
<evidence type="ECO:0000313" key="1">
    <source>
        <dbReference type="EMBL" id="CAG7643880.1"/>
    </source>
</evidence>